<feature type="transmembrane region" description="Helical" evidence="15">
    <location>
        <begin position="20"/>
        <end position="39"/>
    </location>
</feature>
<evidence type="ECO:0000256" key="15">
    <source>
        <dbReference type="SAM" id="Phobius"/>
    </source>
</evidence>
<dbReference type="GO" id="GO:0016020">
    <property type="term" value="C:membrane"/>
    <property type="evidence" value="ECO:0007669"/>
    <property type="project" value="UniProtKB-SubCell"/>
</dbReference>
<sequence>LLTRKFPKKKSSFRRKKIKALLLFPVTEMAATVAISGISSRPLVALHRSRAAAVSYSSSRQLLRHRPISSPPLSFRNVHRVRATILQDDEEKVVVEESFKAETFPGKEPLLEEASDTSSSALEASVIKLEQGVNVFLTDSVIKILDTLYRDRTYPRFFVLETIARVPYFAFMSVLHMYETFGWWRRADYLKVHFAESWNEMHHLLIMEELGGNSWWFDRLLGQIVATFYYFMTVFLYIVSPRMAYHFSECVESHAFETYDKFLKTNGDELKKSPPPDIAVKYYTGSDMYLFDEFQTSRAPNTRRPVIENLYDVFVNIRDDEAEHCKTMRACQTLGSLRSPHSVLEDEECDEESGCVIPEEAHCEGIMSVADRTRRKRTLRERLRFKCIACCGPTINNTTTSATLHSPTSREDEIEDFQSEIQFVPGSDAGSGSGVNLATALEAERYNRGEPAVDMTPRRVSLMRLLDETAERVDNDGRETEISTASLGTLTGNDSVCCVCMGRKKGAAFIPCGHTFCRVCSRELWLNRGSCPLCNRPIIEILDIF</sequence>
<dbReference type="GO" id="GO:0009916">
    <property type="term" value="F:alternative oxidase activity"/>
    <property type="evidence" value="ECO:0007669"/>
    <property type="project" value="UniProtKB-UniRule"/>
</dbReference>
<comment type="catalytic activity">
    <reaction evidence="1 14">
        <text>2 a ubiquinol + O2 = 2 a ubiquinone + 2 H2O</text>
        <dbReference type="Rhea" id="RHEA:30255"/>
        <dbReference type="Rhea" id="RHEA-COMP:9565"/>
        <dbReference type="Rhea" id="RHEA-COMP:9566"/>
        <dbReference type="ChEBI" id="CHEBI:15377"/>
        <dbReference type="ChEBI" id="CHEBI:15379"/>
        <dbReference type="ChEBI" id="CHEBI:16389"/>
        <dbReference type="ChEBI" id="CHEBI:17976"/>
        <dbReference type="EC" id="1.10.3.11"/>
    </reaction>
</comment>
<organism evidence="17">
    <name type="scientific">Brassica napus</name>
    <name type="common">Rape</name>
    <dbReference type="NCBI Taxonomy" id="3708"/>
    <lineage>
        <taxon>Eukaryota</taxon>
        <taxon>Viridiplantae</taxon>
        <taxon>Streptophyta</taxon>
        <taxon>Embryophyta</taxon>
        <taxon>Tracheophyta</taxon>
        <taxon>Spermatophyta</taxon>
        <taxon>Magnoliopsida</taxon>
        <taxon>eudicotyledons</taxon>
        <taxon>Gunneridae</taxon>
        <taxon>Pentapetalae</taxon>
        <taxon>rosids</taxon>
        <taxon>malvids</taxon>
        <taxon>Brassicales</taxon>
        <taxon>Brassicaceae</taxon>
        <taxon>Brassiceae</taxon>
        <taxon>Brassica</taxon>
    </lineage>
</organism>
<evidence type="ECO:0000256" key="6">
    <source>
        <dbReference type="ARBA" id="ARBA00022692"/>
    </source>
</evidence>
<dbReference type="SUPFAM" id="SSF57850">
    <property type="entry name" value="RING/U-box"/>
    <property type="match status" value="1"/>
</dbReference>
<evidence type="ECO:0000256" key="1">
    <source>
        <dbReference type="ARBA" id="ARBA00001192"/>
    </source>
</evidence>
<dbReference type="FunFam" id="1.20.1260.140:FF:000003">
    <property type="entry name" value="Ubiquinol oxidase"/>
    <property type="match status" value="1"/>
</dbReference>
<evidence type="ECO:0000313" key="17">
    <source>
        <dbReference type="EMBL" id="CAF2149155.1"/>
    </source>
</evidence>
<evidence type="ECO:0000256" key="5">
    <source>
        <dbReference type="ARBA" id="ARBA00022660"/>
    </source>
</evidence>
<dbReference type="GO" id="GO:0106292">
    <property type="term" value="F:superoxide-generating NADPH oxidase activity"/>
    <property type="evidence" value="ECO:0007669"/>
    <property type="project" value="UniProtKB-ARBA"/>
</dbReference>
<feature type="non-terminal residue" evidence="17">
    <location>
        <position position="545"/>
    </location>
</feature>
<evidence type="ECO:0000256" key="10">
    <source>
        <dbReference type="ARBA" id="ARBA00023002"/>
    </source>
</evidence>
<dbReference type="Proteomes" id="UP001295469">
    <property type="component" value="Chromosome A01"/>
</dbReference>
<reference evidence="17" key="1">
    <citation type="submission" date="2021-01" db="EMBL/GenBank/DDBJ databases">
        <authorList>
            <consortium name="Genoscope - CEA"/>
            <person name="William W."/>
        </authorList>
    </citation>
    <scope>NUCLEOTIDE SEQUENCE</scope>
</reference>
<keyword evidence="6 14" id="KW-0812">Transmembrane</keyword>
<keyword evidence="11 14" id="KW-0408">Iron</keyword>
<comment type="similarity">
    <text evidence="3 14">Belongs to the alternative oxidase family.</text>
</comment>
<dbReference type="InterPro" id="IPR001841">
    <property type="entry name" value="Znf_RING"/>
</dbReference>
<dbReference type="PROSITE" id="PS50089">
    <property type="entry name" value="ZF_RING_2"/>
    <property type="match status" value="1"/>
</dbReference>
<evidence type="ECO:0000256" key="2">
    <source>
        <dbReference type="ARBA" id="ARBA00004370"/>
    </source>
</evidence>
<comment type="cofactor">
    <cofactor evidence="14">
        <name>Fe cation</name>
        <dbReference type="ChEBI" id="CHEBI:24875"/>
    </cofactor>
    <text evidence="14">Binds 2 iron ions per subunit.</text>
</comment>
<dbReference type="PANTHER" id="PTHR31803:SF10">
    <property type="entry name" value="UBIQUINOL OXIDASE 4, CHLOROPLASTIC_CHROMOPLASTIC"/>
    <property type="match status" value="1"/>
</dbReference>
<evidence type="ECO:0000259" key="16">
    <source>
        <dbReference type="PROSITE" id="PS50089"/>
    </source>
</evidence>
<evidence type="ECO:0000256" key="9">
    <source>
        <dbReference type="ARBA" id="ARBA00022989"/>
    </source>
</evidence>
<protein>
    <recommendedName>
        <fullName evidence="14">Ubiquinol oxidase</fullName>
        <ecNumber evidence="14">1.10.3.11</ecNumber>
    </recommendedName>
</protein>
<keyword evidence="7 14" id="KW-0479">Metal-binding</keyword>
<keyword evidence="10 14" id="KW-0560">Oxidoreductase</keyword>
<evidence type="ECO:0000256" key="12">
    <source>
        <dbReference type="ARBA" id="ARBA00023136"/>
    </source>
</evidence>
<keyword evidence="12 14" id="KW-0472">Membrane</keyword>
<dbReference type="GO" id="GO:0008270">
    <property type="term" value="F:zinc ion binding"/>
    <property type="evidence" value="ECO:0007669"/>
    <property type="project" value="UniProtKB-KW"/>
</dbReference>
<proteinExistence type="inferred from homology"/>
<dbReference type="Gene3D" id="3.30.40.10">
    <property type="entry name" value="Zinc/RING finger domain, C3HC4 (zinc finger)"/>
    <property type="match status" value="1"/>
</dbReference>
<evidence type="ECO:0000256" key="13">
    <source>
        <dbReference type="PROSITE-ProRule" id="PRU00175"/>
    </source>
</evidence>
<evidence type="ECO:0000256" key="4">
    <source>
        <dbReference type="ARBA" id="ARBA00022448"/>
    </source>
</evidence>
<dbReference type="Gene3D" id="1.20.1260.140">
    <property type="entry name" value="Alternative oxidase"/>
    <property type="match status" value="1"/>
</dbReference>
<dbReference type="EMBL" id="HG994355">
    <property type="protein sequence ID" value="CAF2149155.1"/>
    <property type="molecule type" value="Genomic_DNA"/>
</dbReference>
<keyword evidence="8 14" id="KW-0249">Electron transport</keyword>
<keyword evidence="4" id="KW-0813">Transport</keyword>
<dbReference type="CDD" id="cd01053">
    <property type="entry name" value="AOX"/>
    <property type="match status" value="1"/>
</dbReference>
<evidence type="ECO:0000256" key="14">
    <source>
        <dbReference type="RuleBase" id="RU003779"/>
    </source>
</evidence>
<feature type="domain" description="RING-type" evidence="16">
    <location>
        <begin position="497"/>
        <end position="535"/>
    </location>
</feature>
<dbReference type="InterPro" id="IPR013083">
    <property type="entry name" value="Znf_RING/FYVE/PHD"/>
</dbReference>
<dbReference type="SMART" id="SM00184">
    <property type="entry name" value="RING"/>
    <property type="match status" value="1"/>
</dbReference>
<dbReference type="Pfam" id="PF13920">
    <property type="entry name" value="zf-C3HC4_3"/>
    <property type="match status" value="1"/>
</dbReference>
<keyword evidence="5 14" id="KW-0679">Respiratory chain</keyword>
<comment type="subcellular location">
    <subcellularLocation>
        <location evidence="2">Membrane</location>
    </subcellularLocation>
</comment>
<evidence type="ECO:0000256" key="7">
    <source>
        <dbReference type="ARBA" id="ARBA00022723"/>
    </source>
</evidence>
<keyword evidence="13" id="KW-0862">Zinc</keyword>
<keyword evidence="9 15" id="KW-1133">Transmembrane helix</keyword>
<dbReference type="PANTHER" id="PTHR31803">
    <property type="entry name" value="ALTERNATIVE OXIDASE"/>
    <property type="match status" value="1"/>
</dbReference>
<dbReference type="InterPro" id="IPR038659">
    <property type="entry name" value="AOX_sf"/>
</dbReference>
<evidence type="ECO:0000256" key="3">
    <source>
        <dbReference type="ARBA" id="ARBA00008388"/>
    </source>
</evidence>
<dbReference type="GO" id="GO:0102721">
    <property type="term" value="F:ubiquinol:oxygen oxidoreductase activity"/>
    <property type="evidence" value="ECO:0007669"/>
    <property type="project" value="UniProtKB-EC"/>
</dbReference>
<dbReference type="AlphaFoldDB" id="A0A816XQN7"/>
<gene>
    <name evidence="17" type="ORF">DARMORV10_A01P13630.1</name>
</gene>
<dbReference type="InterPro" id="IPR002680">
    <property type="entry name" value="AOX"/>
</dbReference>
<accession>A0A816XQN7</accession>
<dbReference type="Pfam" id="PF01786">
    <property type="entry name" value="AOX"/>
    <property type="match status" value="1"/>
</dbReference>
<dbReference type="GO" id="GO:0098803">
    <property type="term" value="C:respiratory chain complex"/>
    <property type="evidence" value="ECO:0007669"/>
    <property type="project" value="UniProtKB-UniRule"/>
</dbReference>
<dbReference type="EC" id="1.10.3.11" evidence="14"/>
<evidence type="ECO:0000256" key="8">
    <source>
        <dbReference type="ARBA" id="ARBA00022982"/>
    </source>
</evidence>
<name>A0A816XQN7_BRANA</name>
<keyword evidence="13" id="KW-0863">Zinc-finger</keyword>
<evidence type="ECO:0000256" key="11">
    <source>
        <dbReference type="ARBA" id="ARBA00023004"/>
    </source>
</evidence>